<accession>A0ACB7XNJ9</accession>
<dbReference type="EMBL" id="CM037151">
    <property type="protein sequence ID" value="KAH7842265.1"/>
    <property type="molecule type" value="Genomic_DNA"/>
</dbReference>
<gene>
    <name evidence="1" type="ORF">Vadar_003350</name>
</gene>
<name>A0ACB7XNJ9_9ERIC</name>
<sequence>MRYNPEDAPPYNFSLLSPNRLGVWCGYREVGLETAFAQRKLRSCEKKNEEEEVPVVQQQYSMRSAADSSYIGSSCSLHDLNTGGEMEGGLGEVDRDEAVTEEEEDDSLDNVEESSAVDCIHEPYRNSLPLHSVGVEEDRSTLENNGSSRDPYDVLTTDDVAPIENARARFLDIIVDHFISPHIIEAPDSEGDYTGQTAQDKLSKRKIREIHYEGDARFVLPLMYVANMYETLVNEVNIRLSSVNIFRGKTIGVALEASGGLYRKIAKKFPRKGTCIFKRRELATSFETRSRFPELVIQEEKRVRFVVVNGLSIVEKPNSMHIEDAEWFKRLTGRHEVAVSARDYKFYSPRHKYRRASSNSLPSISGLSTFAGTDNSSPMATGQGYRSVNEPQNQQQTPSKHHLEPLLHHPQFHPLHHNHQQPIQQTQHAAQFSHNHQCGPPSHLPGIAHVQQSATISQHMACLQPLSGGHVGGRLHVLPTSPAKFCDECGAPYLRETSKFCSECGVKRRMSILLVVVWECMVPTARLTVHTLYLQPSSWSSSTLSRSSVLAAFDYVALILGSGIVQDMMSILGSHPCTWSVRVQEQRFSKVPCFWYYNPDFYFKGSVFLQCPCISTGSKRSTRIHQPIFSSTMDDGVDPDDSNDSNESSSDGETEEVNSETLRENLERIVGKDDSAFSGLDLATLIRNKYGRSYDVQLIKKEFMGRNLLAMNVMWKYMEQKSFPLTEEEYLLRLDDVANSLKCWGAVSHVRNSLATSKERPRIGKAVSIFIDMDESGGRANEWIYK</sequence>
<protein>
    <submittedName>
        <fullName evidence="1">Uncharacterized protein</fullName>
    </submittedName>
</protein>
<organism evidence="1 2">
    <name type="scientific">Vaccinium darrowii</name>
    <dbReference type="NCBI Taxonomy" id="229202"/>
    <lineage>
        <taxon>Eukaryota</taxon>
        <taxon>Viridiplantae</taxon>
        <taxon>Streptophyta</taxon>
        <taxon>Embryophyta</taxon>
        <taxon>Tracheophyta</taxon>
        <taxon>Spermatophyta</taxon>
        <taxon>Magnoliopsida</taxon>
        <taxon>eudicotyledons</taxon>
        <taxon>Gunneridae</taxon>
        <taxon>Pentapetalae</taxon>
        <taxon>asterids</taxon>
        <taxon>Ericales</taxon>
        <taxon>Ericaceae</taxon>
        <taxon>Vaccinioideae</taxon>
        <taxon>Vaccinieae</taxon>
        <taxon>Vaccinium</taxon>
    </lineage>
</organism>
<proteinExistence type="predicted"/>
<evidence type="ECO:0000313" key="1">
    <source>
        <dbReference type="EMBL" id="KAH7842265.1"/>
    </source>
</evidence>
<comment type="caution">
    <text evidence="1">The sequence shown here is derived from an EMBL/GenBank/DDBJ whole genome shotgun (WGS) entry which is preliminary data.</text>
</comment>
<dbReference type="Proteomes" id="UP000828048">
    <property type="component" value="Chromosome 1"/>
</dbReference>
<reference evidence="1 2" key="1">
    <citation type="journal article" date="2021" name="Hortic Res">
        <title>High-quality reference genome and annotation aids understanding of berry development for evergreen blueberry (Vaccinium darrowii).</title>
        <authorList>
            <person name="Yu J."/>
            <person name="Hulse-Kemp A.M."/>
            <person name="Babiker E."/>
            <person name="Staton M."/>
        </authorList>
    </citation>
    <scope>NUCLEOTIDE SEQUENCE [LARGE SCALE GENOMIC DNA]</scope>
    <source>
        <strain evidence="2">cv. NJ 8807/NJ 8810</strain>
        <tissue evidence="1">Young leaf</tissue>
    </source>
</reference>
<evidence type="ECO:0000313" key="2">
    <source>
        <dbReference type="Proteomes" id="UP000828048"/>
    </source>
</evidence>
<keyword evidence="2" id="KW-1185">Reference proteome</keyword>